<dbReference type="PANTHER" id="PTHR23092">
    <property type="entry name" value="POLY(A) RNA POLYMERASE"/>
    <property type="match status" value="1"/>
</dbReference>
<dbReference type="SUPFAM" id="SSF81301">
    <property type="entry name" value="Nucleotidyltransferase"/>
    <property type="match status" value="1"/>
</dbReference>
<protein>
    <recommendedName>
        <fullName evidence="2">Poly(A) RNA polymerase mitochondrial-like central palm domain-containing protein</fullName>
    </recommendedName>
</protein>
<dbReference type="Gene3D" id="3.30.460.10">
    <property type="entry name" value="Beta Polymerase, domain 2"/>
    <property type="match status" value="1"/>
</dbReference>
<dbReference type="Gene3D" id="1.10.1410.10">
    <property type="match status" value="1"/>
</dbReference>
<evidence type="ECO:0000256" key="1">
    <source>
        <dbReference type="SAM" id="MobiDB-lite"/>
    </source>
</evidence>
<sequence>MDAPWSTKETLATKDRMERLSKEILDFERYIEPTKEEALNRDTLLYQISQLVESLWPGNNTITAFGSSVTGLVFPASDVDVNIDFDELPKNNVIDILKVLRKKAVDAKIFRFNDTTLAAKAKVPVLMGTDENNVSIDITIRNECFSSNRTVAWIKEYPALKPLFMVLKQTIGNFRVSDLPVFEPLSAKFAGLASYSLICLIVSYLQLQVPKDMNPSKKEYFGTLLMGFLKFYSKFESERWAIGFEGEGKYYSKDNCPIPLETKAGKLTIVDPDISGANVSRSTLKFDRIKLMFAHAYKLLLNRMTESSKTESILSSILKVEHHYHGDQRRQGSRFKTSYVWIENGQPQSKNVRGNQFGGNRRGMPYDRNQSRSHQRYERQDEGLFENRRESYRHTNRYEQPVEYNQREYQRHKRNNNSHLAQHYKQKADRSRR</sequence>
<feature type="domain" description="Poly(A) RNA polymerase mitochondrial-like central palm" evidence="2">
    <location>
        <begin position="20"/>
        <end position="143"/>
    </location>
</feature>
<reference evidence="3 4" key="1">
    <citation type="submission" date="2024-04" db="EMBL/GenBank/DDBJ databases">
        <title>genome sequences of Mucor flavus KT1a and Helicostylum pulchrum KT1b strains isolation_sourced from the surface of a dry-aged beef.</title>
        <authorList>
            <person name="Toyotome T."/>
            <person name="Hosono M."/>
            <person name="Torimaru M."/>
            <person name="Fukuda K."/>
            <person name="Mikami N."/>
        </authorList>
    </citation>
    <scope>NUCLEOTIDE SEQUENCE [LARGE SCALE GENOMIC DNA]</scope>
    <source>
        <strain evidence="3 4">KT1b</strain>
    </source>
</reference>
<accession>A0ABP9XTD5</accession>
<dbReference type="Proteomes" id="UP001476247">
    <property type="component" value="Unassembled WGS sequence"/>
</dbReference>
<feature type="compositionally biased region" description="Basic and acidic residues" evidence="1">
    <location>
        <begin position="375"/>
        <end position="397"/>
    </location>
</feature>
<proteinExistence type="predicted"/>
<feature type="region of interest" description="Disordered" evidence="1">
    <location>
        <begin position="346"/>
        <end position="433"/>
    </location>
</feature>
<dbReference type="EMBL" id="BAABUJ010000009">
    <property type="protein sequence ID" value="GAA5798036.1"/>
    <property type="molecule type" value="Genomic_DNA"/>
</dbReference>
<comment type="caution">
    <text evidence="3">The sequence shown here is derived from an EMBL/GenBank/DDBJ whole genome shotgun (WGS) entry which is preliminary data.</text>
</comment>
<dbReference type="PANTHER" id="PTHR23092:SF15">
    <property type="entry name" value="INACTIVE NON-CANONICAL POLY(A) RNA POLYMERASE PROTEIN TRF4-2-RELATED"/>
    <property type="match status" value="1"/>
</dbReference>
<evidence type="ECO:0000313" key="4">
    <source>
        <dbReference type="Proteomes" id="UP001476247"/>
    </source>
</evidence>
<dbReference type="InterPro" id="IPR043519">
    <property type="entry name" value="NT_sf"/>
</dbReference>
<dbReference type="SUPFAM" id="SSF81631">
    <property type="entry name" value="PAP/OAS1 substrate-binding domain"/>
    <property type="match status" value="1"/>
</dbReference>
<dbReference type="Pfam" id="PF22600">
    <property type="entry name" value="MTPAP-like_central"/>
    <property type="match status" value="1"/>
</dbReference>
<organism evidence="3 4">
    <name type="scientific">Helicostylum pulchrum</name>
    <dbReference type="NCBI Taxonomy" id="562976"/>
    <lineage>
        <taxon>Eukaryota</taxon>
        <taxon>Fungi</taxon>
        <taxon>Fungi incertae sedis</taxon>
        <taxon>Mucoromycota</taxon>
        <taxon>Mucoromycotina</taxon>
        <taxon>Mucoromycetes</taxon>
        <taxon>Mucorales</taxon>
        <taxon>Mucorineae</taxon>
        <taxon>Mucoraceae</taxon>
        <taxon>Helicostylum</taxon>
    </lineage>
</organism>
<dbReference type="InterPro" id="IPR045862">
    <property type="entry name" value="Trf4-like"/>
</dbReference>
<dbReference type="CDD" id="cd05402">
    <property type="entry name" value="NT_PAP_TUTase"/>
    <property type="match status" value="1"/>
</dbReference>
<feature type="compositionally biased region" description="Basic residues" evidence="1">
    <location>
        <begin position="410"/>
        <end position="425"/>
    </location>
</feature>
<name>A0ABP9XTD5_9FUNG</name>
<keyword evidence="4" id="KW-1185">Reference proteome</keyword>
<evidence type="ECO:0000259" key="2">
    <source>
        <dbReference type="Pfam" id="PF22600"/>
    </source>
</evidence>
<evidence type="ECO:0000313" key="3">
    <source>
        <dbReference type="EMBL" id="GAA5798036.1"/>
    </source>
</evidence>
<dbReference type="InterPro" id="IPR054708">
    <property type="entry name" value="MTPAP-like_central"/>
</dbReference>
<gene>
    <name evidence="3" type="ORF">HPULCUR_003434</name>
</gene>